<proteinExistence type="predicted"/>
<keyword evidence="3 5" id="KW-1133">Transmembrane helix</keyword>
<dbReference type="InterPro" id="IPR003689">
    <property type="entry name" value="ZIP"/>
</dbReference>
<gene>
    <name evidence="6" type="ORF">HSB1_01510</name>
</gene>
<dbReference type="Pfam" id="PF02535">
    <property type="entry name" value="Zip"/>
    <property type="match status" value="1"/>
</dbReference>
<dbReference type="OrthoDB" id="306421at2157"/>
<evidence type="ECO:0008006" key="8">
    <source>
        <dbReference type="Google" id="ProtNLM"/>
    </source>
</evidence>
<name>J2ZK60_9EURY</name>
<comment type="caution">
    <text evidence="6">The sequence shown here is derived from an EMBL/GenBank/DDBJ whole genome shotgun (WGS) entry which is preliminary data.</text>
</comment>
<keyword evidence="4 5" id="KW-0472">Membrane</keyword>
<reference evidence="6 7" key="1">
    <citation type="journal article" date="2012" name="J. Bacteriol.">
        <title>Draft Genome Sequence of the Extremely Halophilic Archaeon Halogranum salarium B-1T.</title>
        <authorList>
            <person name="Kim K.K."/>
            <person name="Lee K.C."/>
            <person name="Lee J.S."/>
        </authorList>
    </citation>
    <scope>NUCLEOTIDE SEQUENCE [LARGE SCALE GENOMIC DNA]</scope>
    <source>
        <strain evidence="6 7">B-1</strain>
    </source>
</reference>
<dbReference type="PANTHER" id="PTHR16950:SF16">
    <property type="entry name" value="ZINC TRANSPORTER ZIP13"/>
    <property type="match status" value="1"/>
</dbReference>
<dbReference type="eggNOG" id="arCOG00576">
    <property type="taxonomic scope" value="Archaea"/>
</dbReference>
<feature type="transmembrane region" description="Helical" evidence="5">
    <location>
        <begin position="40"/>
        <end position="58"/>
    </location>
</feature>
<protein>
    <recommendedName>
        <fullName evidence="8">Zinc/iron permease</fullName>
    </recommendedName>
</protein>
<evidence type="ECO:0000256" key="5">
    <source>
        <dbReference type="SAM" id="Phobius"/>
    </source>
</evidence>
<evidence type="ECO:0000313" key="7">
    <source>
        <dbReference type="Proteomes" id="UP000007813"/>
    </source>
</evidence>
<feature type="transmembrane region" description="Helical" evidence="5">
    <location>
        <begin position="123"/>
        <end position="148"/>
    </location>
</feature>
<evidence type="ECO:0000256" key="1">
    <source>
        <dbReference type="ARBA" id="ARBA00004141"/>
    </source>
</evidence>
<dbReference type="GO" id="GO:0016020">
    <property type="term" value="C:membrane"/>
    <property type="evidence" value="ECO:0007669"/>
    <property type="project" value="UniProtKB-SubCell"/>
</dbReference>
<dbReference type="AlphaFoldDB" id="J2ZK60"/>
<feature type="transmembrane region" description="Helical" evidence="5">
    <location>
        <begin position="197"/>
        <end position="218"/>
    </location>
</feature>
<dbReference type="GO" id="GO:0005385">
    <property type="term" value="F:zinc ion transmembrane transporter activity"/>
    <property type="evidence" value="ECO:0007669"/>
    <property type="project" value="TreeGrafter"/>
</dbReference>
<dbReference type="EMBL" id="ALJD01000002">
    <property type="protein sequence ID" value="EJN61110.1"/>
    <property type="molecule type" value="Genomic_DNA"/>
</dbReference>
<dbReference type="RefSeq" id="WP_009365495.1">
    <property type="nucleotide sequence ID" value="NZ_ALJD01000002.1"/>
</dbReference>
<organism evidence="6 7">
    <name type="scientific">Halogranum salarium B-1</name>
    <dbReference type="NCBI Taxonomy" id="1210908"/>
    <lineage>
        <taxon>Archaea</taxon>
        <taxon>Methanobacteriati</taxon>
        <taxon>Methanobacteriota</taxon>
        <taxon>Stenosarchaea group</taxon>
        <taxon>Halobacteria</taxon>
        <taxon>Halobacteriales</taxon>
        <taxon>Haloferacaceae</taxon>
    </lineage>
</organism>
<feature type="transmembrane region" description="Helical" evidence="5">
    <location>
        <begin position="169"/>
        <end position="191"/>
    </location>
</feature>
<comment type="subcellular location">
    <subcellularLocation>
        <location evidence="1">Membrane</location>
        <topology evidence="1">Multi-pass membrane protein</topology>
    </subcellularLocation>
</comment>
<dbReference type="Proteomes" id="UP000007813">
    <property type="component" value="Unassembled WGS sequence"/>
</dbReference>
<evidence type="ECO:0000313" key="6">
    <source>
        <dbReference type="EMBL" id="EJN61110.1"/>
    </source>
</evidence>
<feature type="transmembrane region" description="Helical" evidence="5">
    <location>
        <begin position="230"/>
        <end position="250"/>
    </location>
</feature>
<evidence type="ECO:0000256" key="3">
    <source>
        <dbReference type="ARBA" id="ARBA00022989"/>
    </source>
</evidence>
<keyword evidence="2 5" id="KW-0812">Transmembrane</keyword>
<accession>J2ZK60</accession>
<feature type="transmembrane region" description="Helical" evidence="5">
    <location>
        <begin position="6"/>
        <end position="28"/>
    </location>
</feature>
<dbReference type="GO" id="GO:0006882">
    <property type="term" value="P:intracellular zinc ion homeostasis"/>
    <property type="evidence" value="ECO:0007669"/>
    <property type="project" value="TreeGrafter"/>
</dbReference>
<evidence type="ECO:0000256" key="2">
    <source>
        <dbReference type="ARBA" id="ARBA00022692"/>
    </source>
</evidence>
<sequence>MAVSTLWWILGSTLTMSLVAWVGVFVLALSGDRLERMLPFLVALSAGALLGGAFLHLLPEAIEATGAEGSESVFGLTLVGFCTFFVLDQFVHWHHHHGVEHTHEPVTVLVLVADTVHNFLDGIVIAGAFLVSVPVGLVTVAVVGLHEIPQELGDFGVLVYGGIAPRRALVLNYLTQVAVVVGGVVGYFLAATVLDRTVLLLAFAAGSFTYIATTDLIPELQREEDTLRSLSYFAVFLVGLSLLVVVDVVVPAHG</sequence>
<evidence type="ECO:0000256" key="4">
    <source>
        <dbReference type="ARBA" id="ARBA00023136"/>
    </source>
</evidence>
<dbReference type="PANTHER" id="PTHR16950">
    <property type="entry name" value="ZINC TRANSPORTER SLC39A7 HISTIDINE-RICH MEMBRANE PROTEIN KE4"/>
    <property type="match status" value="1"/>
</dbReference>